<feature type="transmembrane region" description="Helical" evidence="7">
    <location>
        <begin position="117"/>
        <end position="139"/>
    </location>
</feature>
<sequence>MAEQSLKSKTAKGLFWGGLSNIAQQLLGLLFGIFLARILSIDDYGLIGMLTIFISISNTISESGFTAALTNRKEFRHEDYNAVFWFNIWVGIALYALLFFLSPFIADFFRRSELIDLSRILFLSIVFGAFGTAHNAVLFKRMMVREKAKMDLSALVLSGIIGVVLALSGYGYWALALQSLSYSAVGTFLRWCFVPWRPTFHFDFRPVKEMFAFGVNLLLTNVFMQINGNLFSVLLGKFYNAVEVGYYTQGNKWMSMGYMSIGGMINSVAQPLFTQINQERERQVQVLRKMIRFTAFISCPLMLGLGFIGEELIVIAVGDKWLPSVPILQLFCIWGMFLPIQFLYSQLAIAHEKSGFYLRSNVLVGIMQLVVACLMLRWGVLWMVFMHVVVNICVWFALWQWYVWKLIGLRPFDALRDIAPYLGSTLLIFAGVYFVTLPIENLWLSLVTKVALSAALYVGLMYGLKSVILRDCIDFVLGKKRL</sequence>
<dbReference type="CDD" id="cd13127">
    <property type="entry name" value="MATE_tuaB_like"/>
    <property type="match status" value="1"/>
</dbReference>
<organism evidence="8 9">
    <name type="scientific">Candidatus Parabacteroides intestinigallinarum</name>
    <dbReference type="NCBI Taxonomy" id="2838722"/>
    <lineage>
        <taxon>Bacteria</taxon>
        <taxon>Pseudomonadati</taxon>
        <taxon>Bacteroidota</taxon>
        <taxon>Bacteroidia</taxon>
        <taxon>Bacteroidales</taxon>
        <taxon>Tannerellaceae</taxon>
        <taxon>Parabacteroides</taxon>
    </lineage>
</organism>
<keyword evidence="3" id="KW-1003">Cell membrane</keyword>
<dbReference type="EMBL" id="DXEN01000092">
    <property type="protein sequence ID" value="HIX87412.1"/>
    <property type="molecule type" value="Genomic_DNA"/>
</dbReference>
<comment type="caution">
    <text evidence="8">The sequence shown here is derived from an EMBL/GenBank/DDBJ whole genome shotgun (WGS) entry which is preliminary data.</text>
</comment>
<dbReference type="InterPro" id="IPR050833">
    <property type="entry name" value="Poly_Biosynth_Transport"/>
</dbReference>
<feature type="transmembrane region" description="Helical" evidence="7">
    <location>
        <begin position="384"/>
        <end position="406"/>
    </location>
</feature>
<feature type="transmembrane region" description="Helical" evidence="7">
    <location>
        <begin position="293"/>
        <end position="318"/>
    </location>
</feature>
<dbReference type="PANTHER" id="PTHR30250">
    <property type="entry name" value="PST FAMILY PREDICTED COLANIC ACID TRANSPORTER"/>
    <property type="match status" value="1"/>
</dbReference>
<evidence type="ECO:0000256" key="5">
    <source>
        <dbReference type="ARBA" id="ARBA00022989"/>
    </source>
</evidence>
<dbReference type="Proteomes" id="UP000823847">
    <property type="component" value="Unassembled WGS sequence"/>
</dbReference>
<proteinExistence type="inferred from homology"/>
<dbReference type="Pfam" id="PF13440">
    <property type="entry name" value="Polysacc_synt_3"/>
    <property type="match status" value="1"/>
</dbReference>
<dbReference type="PANTHER" id="PTHR30250:SF10">
    <property type="entry name" value="LIPOPOLYSACCHARIDE BIOSYNTHESIS PROTEIN WZXC"/>
    <property type="match status" value="1"/>
</dbReference>
<evidence type="ECO:0000256" key="6">
    <source>
        <dbReference type="ARBA" id="ARBA00023136"/>
    </source>
</evidence>
<accession>A0A9D1XTD8</accession>
<comment type="subcellular location">
    <subcellularLocation>
        <location evidence="1">Cell membrane</location>
        <topology evidence="1">Multi-pass membrane protein</topology>
    </subcellularLocation>
</comment>
<feature type="transmembrane region" description="Helical" evidence="7">
    <location>
        <begin position="44"/>
        <end position="70"/>
    </location>
</feature>
<evidence type="ECO:0000313" key="8">
    <source>
        <dbReference type="EMBL" id="HIX87412.1"/>
    </source>
</evidence>
<comment type="similarity">
    <text evidence="2">Belongs to the polysaccharide synthase family.</text>
</comment>
<keyword evidence="4 7" id="KW-0812">Transmembrane</keyword>
<evidence type="ECO:0000256" key="1">
    <source>
        <dbReference type="ARBA" id="ARBA00004651"/>
    </source>
</evidence>
<protein>
    <submittedName>
        <fullName evidence="8">Lipopolysaccharide biosynthesis protein</fullName>
    </submittedName>
</protein>
<evidence type="ECO:0000313" key="9">
    <source>
        <dbReference type="Proteomes" id="UP000823847"/>
    </source>
</evidence>
<gene>
    <name evidence="8" type="ORF">H9848_12535</name>
</gene>
<feature type="transmembrane region" description="Helical" evidence="7">
    <location>
        <begin position="151"/>
        <end position="173"/>
    </location>
</feature>
<reference evidence="8" key="1">
    <citation type="journal article" date="2021" name="PeerJ">
        <title>Extensive microbial diversity within the chicken gut microbiome revealed by metagenomics and culture.</title>
        <authorList>
            <person name="Gilroy R."/>
            <person name="Ravi A."/>
            <person name="Getino M."/>
            <person name="Pursley I."/>
            <person name="Horton D.L."/>
            <person name="Alikhan N.F."/>
            <person name="Baker D."/>
            <person name="Gharbi K."/>
            <person name="Hall N."/>
            <person name="Watson M."/>
            <person name="Adriaenssens E.M."/>
            <person name="Foster-Nyarko E."/>
            <person name="Jarju S."/>
            <person name="Secka A."/>
            <person name="Antonio M."/>
            <person name="Oren A."/>
            <person name="Chaudhuri R.R."/>
            <person name="La Ragione R."/>
            <person name="Hildebrand F."/>
            <person name="Pallen M.J."/>
        </authorList>
    </citation>
    <scope>NUCLEOTIDE SEQUENCE</scope>
    <source>
        <strain evidence="8">ChiHecec2B26-12326</strain>
    </source>
</reference>
<feature type="transmembrane region" description="Helical" evidence="7">
    <location>
        <begin position="442"/>
        <end position="460"/>
    </location>
</feature>
<feature type="transmembrane region" description="Helical" evidence="7">
    <location>
        <begin position="210"/>
        <end position="235"/>
    </location>
</feature>
<dbReference type="AlphaFoldDB" id="A0A9D1XTD8"/>
<name>A0A9D1XTD8_9BACT</name>
<feature type="transmembrane region" description="Helical" evidence="7">
    <location>
        <begin position="418"/>
        <end position="436"/>
    </location>
</feature>
<feature type="transmembrane region" description="Helical" evidence="7">
    <location>
        <begin position="356"/>
        <end position="378"/>
    </location>
</feature>
<feature type="transmembrane region" description="Helical" evidence="7">
    <location>
        <begin position="324"/>
        <end position="344"/>
    </location>
</feature>
<keyword evidence="5 7" id="KW-1133">Transmembrane helix</keyword>
<feature type="transmembrane region" description="Helical" evidence="7">
    <location>
        <begin position="82"/>
        <end position="105"/>
    </location>
</feature>
<evidence type="ECO:0000256" key="4">
    <source>
        <dbReference type="ARBA" id="ARBA00022692"/>
    </source>
</evidence>
<dbReference type="GO" id="GO:0005886">
    <property type="term" value="C:plasma membrane"/>
    <property type="evidence" value="ECO:0007669"/>
    <property type="project" value="UniProtKB-SubCell"/>
</dbReference>
<keyword evidence="6 7" id="KW-0472">Membrane</keyword>
<evidence type="ECO:0000256" key="7">
    <source>
        <dbReference type="SAM" id="Phobius"/>
    </source>
</evidence>
<evidence type="ECO:0000256" key="3">
    <source>
        <dbReference type="ARBA" id="ARBA00022475"/>
    </source>
</evidence>
<feature type="transmembrane region" description="Helical" evidence="7">
    <location>
        <begin position="14"/>
        <end position="38"/>
    </location>
</feature>
<evidence type="ECO:0000256" key="2">
    <source>
        <dbReference type="ARBA" id="ARBA00007430"/>
    </source>
</evidence>
<reference evidence="8" key="2">
    <citation type="submission" date="2021-04" db="EMBL/GenBank/DDBJ databases">
        <authorList>
            <person name="Gilroy R."/>
        </authorList>
    </citation>
    <scope>NUCLEOTIDE SEQUENCE</scope>
    <source>
        <strain evidence="8">ChiHecec2B26-12326</strain>
    </source>
</reference>